<accession>A0A5M9ZVM2</accession>
<dbReference type="EMBL" id="RZUI01000002">
    <property type="protein sequence ID" value="KAA8831661.1"/>
    <property type="molecule type" value="Genomic_DNA"/>
</dbReference>
<gene>
    <name evidence="1" type="ORF">EMO89_02760</name>
</gene>
<protein>
    <submittedName>
        <fullName evidence="1">Uncharacterized protein</fullName>
    </submittedName>
</protein>
<name>A0A5M9ZVM2_9BIFI</name>
<evidence type="ECO:0000313" key="2">
    <source>
        <dbReference type="Proteomes" id="UP000412028"/>
    </source>
</evidence>
<proteinExistence type="predicted"/>
<organism evidence="1 2">
    <name type="scientific">Bifidobacterium tissieri</name>
    <dbReference type="NCBI Taxonomy" id="1630162"/>
    <lineage>
        <taxon>Bacteria</taxon>
        <taxon>Bacillati</taxon>
        <taxon>Actinomycetota</taxon>
        <taxon>Actinomycetes</taxon>
        <taxon>Bifidobacteriales</taxon>
        <taxon>Bifidobacteriaceae</taxon>
        <taxon>Bifidobacterium</taxon>
    </lineage>
</organism>
<reference evidence="1 2" key="1">
    <citation type="journal article" date="2019" name="Syst. Appl. Microbiol.">
        <title>Characterization of Bifidobacterium species in feaces of the Egyptian fruit bat: Description of B. vespertilionis sp. nov. and B. rousetti sp. nov.</title>
        <authorList>
            <person name="Modesto M."/>
            <person name="Satti M."/>
            <person name="Watanabe K."/>
            <person name="Puglisi E."/>
            <person name="Morelli L."/>
            <person name="Huang C.-H."/>
            <person name="Liou J.-S."/>
            <person name="Miyashita M."/>
            <person name="Tamura T."/>
            <person name="Saito S."/>
            <person name="Mori K."/>
            <person name="Huang L."/>
            <person name="Sciavilla P."/>
            <person name="Sandri C."/>
            <person name="Spiezio C."/>
            <person name="Vitali F."/>
            <person name="Cavalieri D."/>
            <person name="Perpetuini G."/>
            <person name="Tofalo R."/>
            <person name="Bonetti A."/>
            <person name="Arita M."/>
            <person name="Mattarelli P."/>
        </authorList>
    </citation>
    <scope>NUCLEOTIDE SEQUENCE [LARGE SCALE GENOMIC DNA]</scope>
    <source>
        <strain evidence="1 2">RST7</strain>
    </source>
</reference>
<comment type="caution">
    <text evidence="1">The sequence shown here is derived from an EMBL/GenBank/DDBJ whole genome shotgun (WGS) entry which is preliminary data.</text>
</comment>
<dbReference type="Proteomes" id="UP000412028">
    <property type="component" value="Unassembled WGS sequence"/>
</dbReference>
<dbReference type="RefSeq" id="WP_150380834.1">
    <property type="nucleotide sequence ID" value="NZ_RZUI01000002.1"/>
</dbReference>
<sequence length="91" mass="9255">MRVSGTSTSYAQCASSVMGLAAGVYELGGIPDGMIPYLQVKSGSAIVLSSVSKPQATLTVEQTASPVLCQIVVAPNQTVDSVITPTLVRVG</sequence>
<dbReference type="AlphaFoldDB" id="A0A5M9ZVM2"/>
<evidence type="ECO:0000313" key="1">
    <source>
        <dbReference type="EMBL" id="KAA8831661.1"/>
    </source>
</evidence>